<evidence type="ECO:0000256" key="1">
    <source>
        <dbReference type="ARBA" id="ARBA00004141"/>
    </source>
</evidence>
<dbReference type="EMBL" id="LR937241">
    <property type="protein sequence ID" value="CAD7255601.1"/>
    <property type="molecule type" value="Genomic_DNA"/>
</dbReference>
<proteinExistence type="predicted"/>
<keyword evidence="6" id="KW-1185">Reference proteome</keyword>
<comment type="subcellular location">
    <subcellularLocation>
        <location evidence="1">Membrane</location>
        <topology evidence="1">Multi-pass membrane protein</topology>
    </subcellularLocation>
</comment>
<dbReference type="GO" id="GO:0016020">
    <property type="term" value="C:membrane"/>
    <property type="evidence" value="ECO:0007669"/>
    <property type="project" value="UniProtKB-SubCell"/>
</dbReference>
<sequence length="154" mass="16671">FVSFYWAWTELAVHGQRIDAESSRRCRSDIKVTSSGSSAAFFVVLGGGSSHSRVGRQVSLASAAWIEGVGTAALTFFGDLLAEKSLNPYKIPMAVLVTGTVFVCLDRTGGYFNPLLASARRWGCEGATFWQHCVGYWVGSAAGELARRRGRREG</sequence>
<dbReference type="PANTHER" id="PTHR21191:SF16">
    <property type="entry name" value="AQUAPORIN"/>
    <property type="match status" value="1"/>
</dbReference>
<dbReference type="InterPro" id="IPR051883">
    <property type="entry name" value="AQP11/12_channel"/>
</dbReference>
<evidence type="ECO:0000313" key="5">
    <source>
        <dbReference type="EMBL" id="CAD7255601.1"/>
    </source>
</evidence>
<evidence type="ECO:0008006" key="7">
    <source>
        <dbReference type="Google" id="ProtNLM"/>
    </source>
</evidence>
<evidence type="ECO:0000256" key="4">
    <source>
        <dbReference type="ARBA" id="ARBA00023136"/>
    </source>
</evidence>
<dbReference type="PANTHER" id="PTHR21191">
    <property type="entry name" value="AQUAPORIN"/>
    <property type="match status" value="1"/>
</dbReference>
<keyword evidence="2" id="KW-0812">Transmembrane</keyword>
<dbReference type="Proteomes" id="UP000677054">
    <property type="component" value="Unassembled WGS sequence"/>
</dbReference>
<dbReference type="EMBL" id="CAJPEV010037723">
    <property type="protein sequence ID" value="CAG0909745.1"/>
    <property type="molecule type" value="Genomic_DNA"/>
</dbReference>
<dbReference type="GO" id="GO:0005737">
    <property type="term" value="C:cytoplasm"/>
    <property type="evidence" value="ECO:0007669"/>
    <property type="project" value="TreeGrafter"/>
</dbReference>
<evidence type="ECO:0000256" key="2">
    <source>
        <dbReference type="ARBA" id="ARBA00022692"/>
    </source>
</evidence>
<gene>
    <name evidence="5" type="ORF">DSTB1V02_LOCUS15346</name>
</gene>
<dbReference type="AlphaFoldDB" id="A0A7R9AKB0"/>
<dbReference type="InterPro" id="IPR023271">
    <property type="entry name" value="Aquaporin-like"/>
</dbReference>
<keyword evidence="3" id="KW-1133">Transmembrane helix</keyword>
<protein>
    <recommendedName>
        <fullName evidence="7">Aquaporin</fullName>
    </recommendedName>
</protein>
<dbReference type="SUPFAM" id="SSF81338">
    <property type="entry name" value="Aquaporin-like"/>
    <property type="match status" value="1"/>
</dbReference>
<organism evidence="5">
    <name type="scientific">Darwinula stevensoni</name>
    <dbReference type="NCBI Taxonomy" id="69355"/>
    <lineage>
        <taxon>Eukaryota</taxon>
        <taxon>Metazoa</taxon>
        <taxon>Ecdysozoa</taxon>
        <taxon>Arthropoda</taxon>
        <taxon>Crustacea</taxon>
        <taxon>Oligostraca</taxon>
        <taxon>Ostracoda</taxon>
        <taxon>Podocopa</taxon>
        <taxon>Podocopida</taxon>
        <taxon>Darwinulocopina</taxon>
        <taxon>Darwinuloidea</taxon>
        <taxon>Darwinulidae</taxon>
        <taxon>Darwinula</taxon>
    </lineage>
</organism>
<evidence type="ECO:0000313" key="6">
    <source>
        <dbReference type="Proteomes" id="UP000677054"/>
    </source>
</evidence>
<reference evidence="5" key="1">
    <citation type="submission" date="2020-11" db="EMBL/GenBank/DDBJ databases">
        <authorList>
            <person name="Tran Van P."/>
        </authorList>
    </citation>
    <scope>NUCLEOTIDE SEQUENCE</scope>
</reference>
<evidence type="ECO:0000256" key="3">
    <source>
        <dbReference type="ARBA" id="ARBA00022989"/>
    </source>
</evidence>
<name>A0A7R9AKB0_9CRUS</name>
<dbReference type="GO" id="GO:0015267">
    <property type="term" value="F:channel activity"/>
    <property type="evidence" value="ECO:0007669"/>
    <property type="project" value="TreeGrafter"/>
</dbReference>
<feature type="non-terminal residue" evidence="5">
    <location>
        <position position="1"/>
    </location>
</feature>
<feature type="non-terminal residue" evidence="5">
    <location>
        <position position="154"/>
    </location>
</feature>
<dbReference type="OrthoDB" id="1580043at2759"/>
<dbReference type="Gene3D" id="1.20.1080.10">
    <property type="entry name" value="Glycerol uptake facilitator protein"/>
    <property type="match status" value="1"/>
</dbReference>
<keyword evidence="4" id="KW-0472">Membrane</keyword>
<accession>A0A7R9AKB0</accession>